<name>A0A7Y8GXD6_9BURK</name>
<feature type="domain" description="Thioesterase" evidence="3">
    <location>
        <begin position="61"/>
        <end position="135"/>
    </location>
</feature>
<evidence type="ECO:0000313" key="5">
    <source>
        <dbReference type="Proteomes" id="UP000545507"/>
    </source>
</evidence>
<dbReference type="GO" id="GO:0047617">
    <property type="term" value="F:fatty acyl-CoA hydrolase activity"/>
    <property type="evidence" value="ECO:0007669"/>
    <property type="project" value="InterPro"/>
</dbReference>
<dbReference type="InterPro" id="IPR039298">
    <property type="entry name" value="ACOT13"/>
</dbReference>
<dbReference type="Gene3D" id="3.10.129.10">
    <property type="entry name" value="Hotdog Thioesterase"/>
    <property type="match status" value="1"/>
</dbReference>
<dbReference type="RefSeq" id="WP_177136530.1">
    <property type="nucleotide sequence ID" value="NZ_VYGV01000015.1"/>
</dbReference>
<dbReference type="InterPro" id="IPR029069">
    <property type="entry name" value="HotDog_dom_sf"/>
</dbReference>
<dbReference type="Pfam" id="PF03061">
    <property type="entry name" value="4HBT"/>
    <property type="match status" value="1"/>
</dbReference>
<gene>
    <name evidence="4" type="ORF">F3K02_15395</name>
</gene>
<comment type="similarity">
    <text evidence="1">Belongs to the thioesterase PaaI family.</text>
</comment>
<dbReference type="SUPFAM" id="SSF54637">
    <property type="entry name" value="Thioesterase/thiol ester dehydrase-isomerase"/>
    <property type="match status" value="1"/>
</dbReference>
<evidence type="ECO:0000259" key="3">
    <source>
        <dbReference type="Pfam" id="PF03061"/>
    </source>
</evidence>
<dbReference type="CDD" id="cd03443">
    <property type="entry name" value="PaaI_thioesterase"/>
    <property type="match status" value="1"/>
</dbReference>
<dbReference type="AlphaFoldDB" id="A0A7Y8GXD6"/>
<dbReference type="Proteomes" id="UP000545507">
    <property type="component" value="Unassembled WGS sequence"/>
</dbReference>
<protein>
    <submittedName>
        <fullName evidence="4">PaaI family thioesterase</fullName>
    </submittedName>
</protein>
<evidence type="ECO:0000256" key="1">
    <source>
        <dbReference type="ARBA" id="ARBA00008324"/>
    </source>
</evidence>
<accession>A0A7Y8GXD6</accession>
<dbReference type="InterPro" id="IPR006683">
    <property type="entry name" value="Thioestr_dom"/>
</dbReference>
<evidence type="ECO:0000313" key="4">
    <source>
        <dbReference type="EMBL" id="NWF46624.1"/>
    </source>
</evidence>
<proteinExistence type="inferred from homology"/>
<dbReference type="EMBL" id="VYGV01000015">
    <property type="protein sequence ID" value="NWF46624.1"/>
    <property type="molecule type" value="Genomic_DNA"/>
</dbReference>
<organism evidence="4 5">
    <name type="scientific">Hydrogenophaga aromaticivorans</name>
    <dbReference type="NCBI Taxonomy" id="2610898"/>
    <lineage>
        <taxon>Bacteria</taxon>
        <taxon>Pseudomonadati</taxon>
        <taxon>Pseudomonadota</taxon>
        <taxon>Betaproteobacteria</taxon>
        <taxon>Burkholderiales</taxon>
        <taxon>Comamonadaceae</taxon>
        <taxon>Hydrogenophaga</taxon>
    </lineage>
</organism>
<comment type="caution">
    <text evidence="4">The sequence shown here is derived from an EMBL/GenBank/DDBJ whole genome shotgun (WGS) entry which is preliminary data.</text>
</comment>
<reference evidence="4 5" key="1">
    <citation type="submission" date="2019-09" db="EMBL/GenBank/DDBJ databases">
        <title>Hydrogenophaga aromatica sp. nov., isolated from a para-xylene-degrading enrichment culture.</title>
        <authorList>
            <person name="Tancsics A."/>
            <person name="Banerjee S."/>
        </authorList>
    </citation>
    <scope>NUCLEOTIDE SEQUENCE [LARGE SCALE GENOMIC DNA]</scope>
    <source>
        <strain evidence="4 5">D2P1</strain>
    </source>
</reference>
<dbReference type="PANTHER" id="PTHR21660">
    <property type="entry name" value="THIOESTERASE SUPERFAMILY MEMBER-RELATED"/>
    <property type="match status" value="1"/>
</dbReference>
<keyword evidence="5" id="KW-1185">Reference proteome</keyword>
<dbReference type="PANTHER" id="PTHR21660:SF1">
    <property type="entry name" value="ACYL-COENZYME A THIOESTERASE 13"/>
    <property type="match status" value="1"/>
</dbReference>
<dbReference type="NCBIfam" id="TIGR00369">
    <property type="entry name" value="unchar_dom_1"/>
    <property type="match status" value="1"/>
</dbReference>
<dbReference type="InterPro" id="IPR003736">
    <property type="entry name" value="PAAI_dom"/>
</dbReference>
<keyword evidence="2" id="KW-0378">Hydrolase</keyword>
<evidence type="ECO:0000256" key="2">
    <source>
        <dbReference type="ARBA" id="ARBA00022801"/>
    </source>
</evidence>
<sequence length="147" mass="15475">MTSALHTSDTAPTVTTDTLQSALSDWFAPWVQALGMRVQGFGPGEVTLRLPQNPELSRIGGMVCGQALMAAADTAMVLAIVTQLGNQRPMTTVQLNTSFLKPLANQDALVTARVIRAGKNLVFGEIDIVAAGDGKSVCRASTTYALL</sequence>